<dbReference type="RefSeq" id="WP_202651945.1">
    <property type="nucleotide sequence ID" value="NZ_JAESWB010000025.1"/>
</dbReference>
<keyword evidence="2" id="KW-1185">Reference proteome</keyword>
<evidence type="ECO:0000313" key="1">
    <source>
        <dbReference type="EMBL" id="MBL4951019.1"/>
    </source>
</evidence>
<sequence length="84" mass="9980">MLNKKELVERLSELYEKSKGQKGLYYYFTYDRRSGEVSDILTRGDSNIYNDYKQIFGLFGGHKLTESKQEFIDEALNDLYFDLM</sequence>
<dbReference type="EMBL" id="JAESWB010000025">
    <property type="protein sequence ID" value="MBL4951019.1"/>
    <property type="molecule type" value="Genomic_DNA"/>
</dbReference>
<dbReference type="Proteomes" id="UP000623967">
    <property type="component" value="Unassembled WGS sequence"/>
</dbReference>
<organism evidence="1 2">
    <name type="scientific">Neobacillus paridis</name>
    <dbReference type="NCBI Taxonomy" id="2803862"/>
    <lineage>
        <taxon>Bacteria</taxon>
        <taxon>Bacillati</taxon>
        <taxon>Bacillota</taxon>
        <taxon>Bacilli</taxon>
        <taxon>Bacillales</taxon>
        <taxon>Bacillaceae</taxon>
        <taxon>Neobacillus</taxon>
    </lineage>
</organism>
<evidence type="ECO:0000313" key="2">
    <source>
        <dbReference type="Proteomes" id="UP000623967"/>
    </source>
</evidence>
<comment type="caution">
    <text evidence="1">The sequence shown here is derived from an EMBL/GenBank/DDBJ whole genome shotgun (WGS) entry which is preliminary data.</text>
</comment>
<proteinExistence type="predicted"/>
<reference evidence="1 2" key="1">
    <citation type="submission" date="2021-01" db="EMBL/GenBank/DDBJ databases">
        <title>Genome public.</title>
        <authorList>
            <person name="Liu C."/>
            <person name="Sun Q."/>
        </authorList>
    </citation>
    <scope>NUCLEOTIDE SEQUENCE [LARGE SCALE GENOMIC DNA]</scope>
    <source>
        <strain evidence="1 2">YIM B02564</strain>
    </source>
</reference>
<protein>
    <submittedName>
        <fullName evidence="1">Uncharacterized protein</fullName>
    </submittedName>
</protein>
<name>A0ABS1TJ04_9BACI</name>
<gene>
    <name evidence="1" type="ORF">JK635_02035</name>
</gene>
<accession>A0ABS1TJ04</accession>